<dbReference type="InterPro" id="IPR051906">
    <property type="entry name" value="TolC-like"/>
</dbReference>
<evidence type="ECO:0000256" key="8">
    <source>
        <dbReference type="SAM" id="SignalP"/>
    </source>
</evidence>
<keyword evidence="7" id="KW-0998">Cell outer membrane</keyword>
<keyword evidence="10" id="KW-1185">Reference proteome</keyword>
<dbReference type="Proteomes" id="UP000661715">
    <property type="component" value="Unassembled WGS sequence"/>
</dbReference>
<organism evidence="9 10">
    <name type="scientific">Flavobacterium pokkalii</name>
    <dbReference type="NCBI Taxonomy" id="1940408"/>
    <lineage>
        <taxon>Bacteria</taxon>
        <taxon>Pseudomonadati</taxon>
        <taxon>Bacteroidota</taxon>
        <taxon>Flavobacteriia</taxon>
        <taxon>Flavobacteriales</taxon>
        <taxon>Flavobacteriaceae</taxon>
        <taxon>Flavobacterium</taxon>
    </lineage>
</organism>
<reference evidence="9 10" key="1">
    <citation type="journal article" date="2020" name="Microbiol. Res.">
        <title>Flavobacterium pokkalii sp. nov., a novel plant growth promoting native rhizobacteria isolated from pokkali rice grown in coastal saline affected agricultural regions of southern India, Kerala.</title>
        <authorList>
            <person name="Menon R.R."/>
            <person name="Kumari S."/>
            <person name="Viver T."/>
            <person name="Rameshkumar N."/>
        </authorList>
    </citation>
    <scope>NUCLEOTIDE SEQUENCE [LARGE SCALE GENOMIC DNA]</scope>
    <source>
        <strain evidence="9 10">L1I52</strain>
    </source>
</reference>
<dbReference type="PANTHER" id="PTHR30026:SF20">
    <property type="entry name" value="OUTER MEMBRANE PROTEIN TOLC"/>
    <property type="match status" value="1"/>
</dbReference>
<sequence length="444" mass="49876">MKNKVTNIKYSNQWFLLSLLLFICTMNTNAQQILSIEEALKIALENNYEIKIAANDLKMDQTNNSIGNAGMLPKLTASIVDNNNLQNISQTRSDGTVNSLNNGKSNSLNYGVDLDWTVFDGMKMFAKREQLQELQKLGESELKLSILTKIGDVYGTYYDLVQQQQQLAALDSTIVISKQRLTLAQNRFSIGKASKLEVLNAQVDLNTDKVTLLKQKELLSNTKILMNQILARATKTDFKVTDIFKVDSNLKLTELSELAQKQNPQLEAEIINKRIAELQLKQVKASRYPTVKVNTGYNFVDTQSSLGFTTQSSTKGINYGFSASLNLFDGLAQRRNEKIANLAVENTKIQIEQQNLNLETQLATAYQTYLTNLELIQLEKTNQAIAKQNLAITLDKFHIGTITTLEFRTAQLNFVNATVRYSNAQYQAKLSEIALKELAGNLNF</sequence>
<comment type="caution">
    <text evidence="9">The sequence shown here is derived from an EMBL/GenBank/DDBJ whole genome shotgun (WGS) entry which is preliminary data.</text>
</comment>
<keyword evidence="5" id="KW-0812">Transmembrane</keyword>
<keyword evidence="3" id="KW-0813">Transport</keyword>
<accession>A0ABR7UQ79</accession>
<dbReference type="Pfam" id="PF02321">
    <property type="entry name" value="OEP"/>
    <property type="match status" value="2"/>
</dbReference>
<dbReference type="SUPFAM" id="SSF56954">
    <property type="entry name" value="Outer membrane efflux proteins (OEP)"/>
    <property type="match status" value="1"/>
</dbReference>
<evidence type="ECO:0000256" key="5">
    <source>
        <dbReference type="ARBA" id="ARBA00022692"/>
    </source>
</evidence>
<comment type="similarity">
    <text evidence="2">Belongs to the outer membrane factor (OMF) (TC 1.B.17) family.</text>
</comment>
<evidence type="ECO:0000256" key="3">
    <source>
        <dbReference type="ARBA" id="ARBA00022448"/>
    </source>
</evidence>
<keyword evidence="4" id="KW-1134">Transmembrane beta strand</keyword>
<gene>
    <name evidence="9" type="ORF">B6A10_07120</name>
</gene>
<proteinExistence type="inferred from homology"/>
<protein>
    <submittedName>
        <fullName evidence="9">Transporter</fullName>
    </submittedName>
</protein>
<evidence type="ECO:0000313" key="9">
    <source>
        <dbReference type="EMBL" id="MBD0724945.1"/>
    </source>
</evidence>
<keyword evidence="8" id="KW-0732">Signal</keyword>
<dbReference type="RefSeq" id="WP_188220308.1">
    <property type="nucleotide sequence ID" value="NZ_NASZ01000008.1"/>
</dbReference>
<dbReference type="InterPro" id="IPR003423">
    <property type="entry name" value="OMP_efflux"/>
</dbReference>
<evidence type="ECO:0000256" key="1">
    <source>
        <dbReference type="ARBA" id="ARBA00004442"/>
    </source>
</evidence>
<keyword evidence="6" id="KW-0472">Membrane</keyword>
<feature type="chain" id="PRO_5045164728" evidence="8">
    <location>
        <begin position="31"/>
        <end position="444"/>
    </location>
</feature>
<evidence type="ECO:0000256" key="6">
    <source>
        <dbReference type="ARBA" id="ARBA00023136"/>
    </source>
</evidence>
<comment type="subcellular location">
    <subcellularLocation>
        <location evidence="1">Cell outer membrane</location>
    </subcellularLocation>
</comment>
<feature type="signal peptide" evidence="8">
    <location>
        <begin position="1"/>
        <end position="30"/>
    </location>
</feature>
<dbReference type="PANTHER" id="PTHR30026">
    <property type="entry name" value="OUTER MEMBRANE PROTEIN TOLC"/>
    <property type="match status" value="1"/>
</dbReference>
<evidence type="ECO:0000313" key="10">
    <source>
        <dbReference type="Proteomes" id="UP000661715"/>
    </source>
</evidence>
<evidence type="ECO:0000256" key="2">
    <source>
        <dbReference type="ARBA" id="ARBA00007613"/>
    </source>
</evidence>
<evidence type="ECO:0000256" key="4">
    <source>
        <dbReference type="ARBA" id="ARBA00022452"/>
    </source>
</evidence>
<name>A0ABR7UQ79_9FLAO</name>
<dbReference type="Gene3D" id="1.20.1600.10">
    <property type="entry name" value="Outer membrane efflux proteins (OEP)"/>
    <property type="match status" value="1"/>
</dbReference>
<evidence type="ECO:0000256" key="7">
    <source>
        <dbReference type="ARBA" id="ARBA00023237"/>
    </source>
</evidence>
<dbReference type="EMBL" id="NASZ01000008">
    <property type="protein sequence ID" value="MBD0724945.1"/>
    <property type="molecule type" value="Genomic_DNA"/>
</dbReference>